<protein>
    <submittedName>
        <fullName evidence="1">Uncharacterized protein</fullName>
    </submittedName>
</protein>
<evidence type="ECO:0000313" key="1">
    <source>
        <dbReference type="EMBL" id="EHK67966.1"/>
    </source>
</evidence>
<dbReference type="AlphaFoldDB" id="H0F161"/>
<evidence type="ECO:0000313" key="2">
    <source>
        <dbReference type="Proteomes" id="UP000003113"/>
    </source>
</evidence>
<dbReference type="EMBL" id="AGUF01000012">
    <property type="protein sequence ID" value="EHK67966.1"/>
    <property type="molecule type" value="Genomic_DNA"/>
</dbReference>
<keyword evidence="2" id="KW-1185">Reference proteome</keyword>
<reference evidence="1 2" key="1">
    <citation type="journal article" date="2012" name="J. Bacteriol.">
        <title>Genome sequence of the highly efficient arsenite-oxidizing bacterium Achromobacter arsenitoxydans SY8.</title>
        <authorList>
            <person name="Li X."/>
            <person name="Hu Y."/>
            <person name="Gong J."/>
            <person name="Lin Y."/>
            <person name="Johnstone L."/>
            <person name="Rensing C."/>
            <person name="Wang G."/>
        </authorList>
    </citation>
    <scope>NUCLEOTIDE SEQUENCE [LARGE SCALE GENOMIC DNA]</scope>
    <source>
        <strain evidence="1 2">SY8</strain>
    </source>
</reference>
<sequence>MRSDRLGEPFFKQPNSVKSFQGLCLCRICLLNSRLSLCVGGEKQPVILSLLLLKIFPQLIIVLLEESNQFSVRATCLPKSLSLQLCGKLANSVETRKSFFASWCMCRIT</sequence>
<comment type="caution">
    <text evidence="1">The sequence shown here is derived from an EMBL/GenBank/DDBJ whole genome shotgun (WGS) entry which is preliminary data.</text>
</comment>
<gene>
    <name evidence="1" type="ORF">KYC_02474</name>
</gene>
<dbReference type="Proteomes" id="UP000003113">
    <property type="component" value="Unassembled WGS sequence"/>
</dbReference>
<organism evidence="1 2">
    <name type="scientific">Achromobacter arsenitoxydans SY8</name>
    <dbReference type="NCBI Taxonomy" id="477184"/>
    <lineage>
        <taxon>Bacteria</taxon>
        <taxon>Pseudomonadati</taxon>
        <taxon>Pseudomonadota</taxon>
        <taxon>Betaproteobacteria</taxon>
        <taxon>Burkholderiales</taxon>
        <taxon>Alcaligenaceae</taxon>
        <taxon>Achromobacter</taxon>
    </lineage>
</organism>
<accession>H0F161</accession>
<proteinExistence type="predicted"/>
<name>H0F161_9BURK</name>